<protein>
    <recommendedName>
        <fullName evidence="4">Anticodon-binding domain-containing protein</fullName>
    </recommendedName>
</protein>
<accession>A0A559KDY5</accession>
<evidence type="ECO:0000313" key="6">
    <source>
        <dbReference type="Proteomes" id="UP000317036"/>
    </source>
</evidence>
<keyword evidence="2" id="KW-0547">Nucleotide-binding</keyword>
<evidence type="ECO:0000256" key="1">
    <source>
        <dbReference type="ARBA" id="ARBA00022490"/>
    </source>
</evidence>
<keyword evidence="3" id="KW-0030">Aminoacyl-tRNA synthetase</keyword>
<dbReference type="SUPFAM" id="SSF52954">
    <property type="entry name" value="Class II aaRS ABD-related"/>
    <property type="match status" value="1"/>
</dbReference>
<dbReference type="RefSeq" id="WP_144845345.1">
    <property type="nucleotide sequence ID" value="NZ_VNJI01000008.1"/>
</dbReference>
<dbReference type="OrthoDB" id="9800814at2"/>
<reference evidence="5 6" key="1">
    <citation type="submission" date="2019-07" db="EMBL/GenBank/DDBJ databases">
        <authorList>
            <person name="Kim J."/>
        </authorList>
    </citation>
    <scope>NUCLEOTIDE SEQUENCE [LARGE SCALE GENOMIC DNA]</scope>
    <source>
        <strain evidence="5 6">JC52</strain>
    </source>
</reference>
<dbReference type="GO" id="GO:0005524">
    <property type="term" value="F:ATP binding"/>
    <property type="evidence" value="ECO:0007669"/>
    <property type="project" value="UniProtKB-KW"/>
</dbReference>
<keyword evidence="6" id="KW-1185">Reference proteome</keyword>
<proteinExistence type="predicted"/>
<dbReference type="GO" id="GO:0006418">
    <property type="term" value="P:tRNA aminoacylation for protein translation"/>
    <property type="evidence" value="ECO:0007669"/>
    <property type="project" value="UniProtKB-ARBA"/>
</dbReference>
<dbReference type="GO" id="GO:0004812">
    <property type="term" value="F:aminoacyl-tRNA ligase activity"/>
    <property type="evidence" value="ECO:0007669"/>
    <property type="project" value="UniProtKB-KW"/>
</dbReference>
<dbReference type="InterPro" id="IPR036621">
    <property type="entry name" value="Anticodon-bd_dom_sf"/>
</dbReference>
<evidence type="ECO:0000259" key="4">
    <source>
        <dbReference type="Pfam" id="PF03129"/>
    </source>
</evidence>
<keyword evidence="3" id="KW-0436">Ligase</keyword>
<keyword evidence="1" id="KW-0963">Cytoplasm</keyword>
<gene>
    <name evidence="5" type="ORF">FPZ49_08040</name>
</gene>
<name>A0A559KDY5_9BACL</name>
<dbReference type="PANTHER" id="PTHR11476:SF7">
    <property type="entry name" value="HISTIDINE--TRNA LIGASE"/>
    <property type="match status" value="1"/>
</dbReference>
<dbReference type="PANTHER" id="PTHR11476">
    <property type="entry name" value="HISTIDYL-TRNA SYNTHETASE"/>
    <property type="match status" value="1"/>
</dbReference>
<sequence length="91" mass="9960">MEVVVVEIGDTIGEALQVSAELRNNGIRKRIDTSKRKLKKSLASASSKGVPYVIFIGENEAADGTLRLKDMNEMTETVVSVKEAKKLLLNI</sequence>
<comment type="caution">
    <text evidence="5">The sequence shown here is derived from an EMBL/GenBank/DDBJ whole genome shotgun (WGS) entry which is preliminary data.</text>
</comment>
<dbReference type="EMBL" id="VNJI01000008">
    <property type="protein sequence ID" value="TVY10345.1"/>
    <property type="molecule type" value="Genomic_DNA"/>
</dbReference>
<evidence type="ECO:0000256" key="3">
    <source>
        <dbReference type="ARBA" id="ARBA00023146"/>
    </source>
</evidence>
<evidence type="ECO:0000313" key="5">
    <source>
        <dbReference type="EMBL" id="TVY10345.1"/>
    </source>
</evidence>
<dbReference type="Proteomes" id="UP000317036">
    <property type="component" value="Unassembled WGS sequence"/>
</dbReference>
<evidence type="ECO:0000256" key="2">
    <source>
        <dbReference type="ARBA" id="ARBA00022840"/>
    </source>
</evidence>
<dbReference type="InterPro" id="IPR004154">
    <property type="entry name" value="Anticodon-bd"/>
</dbReference>
<organism evidence="5 6">
    <name type="scientific">Paenibacillus cremeus</name>
    <dbReference type="NCBI Taxonomy" id="2163881"/>
    <lineage>
        <taxon>Bacteria</taxon>
        <taxon>Bacillati</taxon>
        <taxon>Bacillota</taxon>
        <taxon>Bacilli</taxon>
        <taxon>Bacillales</taxon>
        <taxon>Paenibacillaceae</taxon>
        <taxon>Paenibacillus</taxon>
    </lineage>
</organism>
<dbReference type="AlphaFoldDB" id="A0A559KDY5"/>
<feature type="domain" description="Anticodon-binding" evidence="4">
    <location>
        <begin position="3"/>
        <end position="89"/>
    </location>
</feature>
<keyword evidence="2" id="KW-0067">ATP-binding</keyword>
<dbReference type="Gene3D" id="3.40.50.800">
    <property type="entry name" value="Anticodon-binding domain"/>
    <property type="match status" value="1"/>
</dbReference>
<dbReference type="Pfam" id="PF03129">
    <property type="entry name" value="HGTP_anticodon"/>
    <property type="match status" value="1"/>
</dbReference>